<reference evidence="2" key="5">
    <citation type="journal article" date="2021" name="G3 (Bethesda)">
        <title>Aegilops tauschii genome assembly Aet v5.0 features greater sequence contiguity and improved annotation.</title>
        <authorList>
            <person name="Wang L."/>
            <person name="Zhu T."/>
            <person name="Rodriguez J.C."/>
            <person name="Deal K.R."/>
            <person name="Dubcovsky J."/>
            <person name="McGuire P.E."/>
            <person name="Lux T."/>
            <person name="Spannagl M."/>
            <person name="Mayer K.F.X."/>
            <person name="Baldrich P."/>
            <person name="Meyers B.C."/>
            <person name="Huo N."/>
            <person name="Gu Y.Q."/>
            <person name="Zhou H."/>
            <person name="Devos K.M."/>
            <person name="Bennetzen J.L."/>
            <person name="Unver T."/>
            <person name="Budak H."/>
            <person name="Gulick P.J."/>
            <person name="Galiba G."/>
            <person name="Kalapos B."/>
            <person name="Nelson D.R."/>
            <person name="Li P."/>
            <person name="You F.M."/>
            <person name="Luo M.C."/>
            <person name="Dvorak J."/>
        </authorList>
    </citation>
    <scope>NUCLEOTIDE SEQUENCE [LARGE SCALE GENOMIC DNA]</scope>
    <source>
        <strain evidence="2">cv. AL8/78</strain>
    </source>
</reference>
<proteinExistence type="predicted"/>
<reference evidence="2" key="3">
    <citation type="journal article" date="2017" name="Nature">
        <title>Genome sequence of the progenitor of the wheat D genome Aegilops tauschii.</title>
        <authorList>
            <person name="Luo M.C."/>
            <person name="Gu Y.Q."/>
            <person name="Puiu D."/>
            <person name="Wang H."/>
            <person name="Twardziok S.O."/>
            <person name="Deal K.R."/>
            <person name="Huo N."/>
            <person name="Zhu T."/>
            <person name="Wang L."/>
            <person name="Wang Y."/>
            <person name="McGuire P.E."/>
            <person name="Liu S."/>
            <person name="Long H."/>
            <person name="Ramasamy R.K."/>
            <person name="Rodriguez J.C."/>
            <person name="Van S.L."/>
            <person name="Yuan L."/>
            <person name="Wang Z."/>
            <person name="Xia Z."/>
            <person name="Xiao L."/>
            <person name="Anderson O.D."/>
            <person name="Ouyang S."/>
            <person name="Liang Y."/>
            <person name="Zimin A.V."/>
            <person name="Pertea G."/>
            <person name="Qi P."/>
            <person name="Bennetzen J.L."/>
            <person name="Dai X."/>
            <person name="Dawson M.W."/>
            <person name="Muller H.G."/>
            <person name="Kugler K."/>
            <person name="Rivarola-Duarte L."/>
            <person name="Spannagl M."/>
            <person name="Mayer K.F.X."/>
            <person name="Lu F.H."/>
            <person name="Bevan M.W."/>
            <person name="Leroy P."/>
            <person name="Li P."/>
            <person name="You F.M."/>
            <person name="Sun Q."/>
            <person name="Liu Z."/>
            <person name="Lyons E."/>
            <person name="Wicker T."/>
            <person name="Salzberg S.L."/>
            <person name="Devos K.M."/>
            <person name="Dvorak J."/>
        </authorList>
    </citation>
    <scope>NUCLEOTIDE SEQUENCE [LARGE SCALE GENOMIC DNA]</scope>
    <source>
        <strain evidence="2">cv. AL8/78</strain>
    </source>
</reference>
<evidence type="ECO:0000256" key="1">
    <source>
        <dbReference type="SAM" id="MobiDB-lite"/>
    </source>
</evidence>
<dbReference type="Proteomes" id="UP000015105">
    <property type="component" value="Chromosome 5D"/>
</dbReference>
<keyword evidence="3" id="KW-1185">Reference proteome</keyword>
<dbReference type="AlphaFoldDB" id="A0A453KML7"/>
<evidence type="ECO:0000313" key="2">
    <source>
        <dbReference type="EnsemblPlants" id="AET5Gv20460200.5"/>
    </source>
</evidence>
<evidence type="ECO:0000313" key="3">
    <source>
        <dbReference type="Proteomes" id="UP000015105"/>
    </source>
</evidence>
<accession>A0A453KML7</accession>
<name>A0A453KML7_AEGTS</name>
<reference evidence="3" key="1">
    <citation type="journal article" date="2014" name="Science">
        <title>Ancient hybridizations among the ancestral genomes of bread wheat.</title>
        <authorList>
            <consortium name="International Wheat Genome Sequencing Consortium,"/>
            <person name="Marcussen T."/>
            <person name="Sandve S.R."/>
            <person name="Heier L."/>
            <person name="Spannagl M."/>
            <person name="Pfeifer M."/>
            <person name="Jakobsen K.S."/>
            <person name="Wulff B.B."/>
            <person name="Steuernagel B."/>
            <person name="Mayer K.F."/>
            <person name="Olsen O.A."/>
        </authorList>
    </citation>
    <scope>NUCLEOTIDE SEQUENCE [LARGE SCALE GENOMIC DNA]</scope>
    <source>
        <strain evidence="3">cv. AL8/78</strain>
    </source>
</reference>
<reference evidence="2" key="4">
    <citation type="submission" date="2019-03" db="UniProtKB">
        <authorList>
            <consortium name="EnsemblPlants"/>
        </authorList>
    </citation>
    <scope>IDENTIFICATION</scope>
</reference>
<dbReference type="Gramene" id="AET5Gv20460200.5">
    <property type="protein sequence ID" value="AET5Gv20460200.5"/>
    <property type="gene ID" value="AET5Gv20460200"/>
</dbReference>
<sequence>YPVLAVQQRRTSINAGGRRDIRPRRSRHAPFLTPIPPSPCSSPSPAAPLSPSAI</sequence>
<dbReference type="EnsemblPlants" id="AET5Gv20460200.5">
    <property type="protein sequence ID" value="AET5Gv20460200.5"/>
    <property type="gene ID" value="AET5Gv20460200"/>
</dbReference>
<protein>
    <submittedName>
        <fullName evidence="2">Uncharacterized protein</fullName>
    </submittedName>
</protein>
<feature type="compositionally biased region" description="Pro residues" evidence="1">
    <location>
        <begin position="33"/>
        <end position="48"/>
    </location>
</feature>
<organism evidence="2 3">
    <name type="scientific">Aegilops tauschii subsp. strangulata</name>
    <name type="common">Goatgrass</name>
    <dbReference type="NCBI Taxonomy" id="200361"/>
    <lineage>
        <taxon>Eukaryota</taxon>
        <taxon>Viridiplantae</taxon>
        <taxon>Streptophyta</taxon>
        <taxon>Embryophyta</taxon>
        <taxon>Tracheophyta</taxon>
        <taxon>Spermatophyta</taxon>
        <taxon>Magnoliopsida</taxon>
        <taxon>Liliopsida</taxon>
        <taxon>Poales</taxon>
        <taxon>Poaceae</taxon>
        <taxon>BOP clade</taxon>
        <taxon>Pooideae</taxon>
        <taxon>Triticodae</taxon>
        <taxon>Triticeae</taxon>
        <taxon>Triticinae</taxon>
        <taxon>Aegilops</taxon>
    </lineage>
</organism>
<reference evidence="3" key="2">
    <citation type="journal article" date="2017" name="Nat. Plants">
        <title>The Aegilops tauschii genome reveals multiple impacts of transposons.</title>
        <authorList>
            <person name="Zhao G."/>
            <person name="Zou C."/>
            <person name="Li K."/>
            <person name="Wang K."/>
            <person name="Li T."/>
            <person name="Gao L."/>
            <person name="Zhang X."/>
            <person name="Wang H."/>
            <person name="Yang Z."/>
            <person name="Liu X."/>
            <person name="Jiang W."/>
            <person name="Mao L."/>
            <person name="Kong X."/>
            <person name="Jiao Y."/>
            <person name="Jia J."/>
        </authorList>
    </citation>
    <scope>NUCLEOTIDE SEQUENCE [LARGE SCALE GENOMIC DNA]</scope>
    <source>
        <strain evidence="3">cv. AL8/78</strain>
    </source>
</reference>
<feature type="region of interest" description="Disordered" evidence="1">
    <location>
        <begin position="1"/>
        <end position="54"/>
    </location>
</feature>